<proteinExistence type="predicted"/>
<reference evidence="3" key="1">
    <citation type="submission" date="2020-10" db="EMBL/GenBank/DDBJ databases">
        <title>Chromosome-scale genome assembly of the Allis shad, Alosa alosa.</title>
        <authorList>
            <person name="Margot Z."/>
            <person name="Christophe K."/>
            <person name="Cabau C."/>
            <person name="Louis A."/>
            <person name="Berthelot C."/>
            <person name="Parey E."/>
            <person name="Roest Crollius H."/>
            <person name="Montfort J."/>
            <person name="Robinson-Rechavi M."/>
            <person name="Bucao C."/>
            <person name="Bouchez O."/>
            <person name="Gislard M."/>
            <person name="Lluch J."/>
            <person name="Milhes M."/>
            <person name="Lampietro C."/>
            <person name="Lopez Roques C."/>
            <person name="Donnadieu C."/>
            <person name="Braasch I."/>
            <person name="Desvignes T."/>
            <person name="Postlethwait J."/>
            <person name="Bobe J."/>
            <person name="Guiguen Y."/>
        </authorList>
    </citation>
    <scope>NUCLEOTIDE SEQUENCE</scope>
    <source>
        <strain evidence="3">M-15738</strain>
        <tissue evidence="3">Blood</tissue>
    </source>
</reference>
<feature type="coiled-coil region" evidence="1">
    <location>
        <begin position="116"/>
        <end position="178"/>
    </location>
</feature>
<dbReference type="SUPFAM" id="SSF81383">
    <property type="entry name" value="F-box domain"/>
    <property type="match status" value="1"/>
</dbReference>
<keyword evidence="1" id="KW-0175">Coiled coil</keyword>
<sequence>MAEQALSCPWCPLDFESVRSLSAHLQSVHPQEWMCALSLLTRALRPGVTDSRAQIELPFLGFCRPMLPYQSGALEPPTVAVWSSMGREGASGCMKAQRGQPGWGLAWLEALMMGELERKSAEVRVAKKEKEKLRRAKEELEERNSQLKRQLSIAAEMMTDLRREVIEKQRELTSKERQVCELSVFLRDTALKEADAKLRLQEFIEELLERAVTAETLLLDQHTQAQSRYARSRSRSHSQSHYTPVLTHQTYLRYAHTPHCRSSGAGMNGSYQRSQSVSVVSGHTYQQHVSPDKSKPSRSLECVCIALRCVFAYLDVHTLLNAAEVCRAWRNVSRHSSLWIHVTLENTHISSTLLVSLSRCCNQTRSLTMRSLTAPRRHHASAEEHYRNTRGCLESGLEVLLRATGRSLMELNVSDCPNILTDRCVWLASCYCRSLQTLTYRSATDPVGPEVIWALGAGCRNITCLQVAPLQPCLQPSRFGNRCLQLIGRCWPQLSEVGVGGVGCGVQGLASLVKSCVSLRSLQLHGVCEVSVSVAQQLCREGLRCLETLEFHSTPVSPDALLHFHSMCGQLRRVLVQVSISDYFQDPDREEAHRHFNQTVNKMQALQSSILSGILHLRLDRCSSMEGQ</sequence>
<evidence type="ECO:0000256" key="1">
    <source>
        <dbReference type="SAM" id="Coils"/>
    </source>
</evidence>
<protein>
    <recommendedName>
        <fullName evidence="2">C2H2-type domain-containing protein</fullName>
    </recommendedName>
</protein>
<dbReference type="InterPro" id="IPR052283">
    <property type="entry name" value="GenomicStab_NeuMorph_Reg"/>
</dbReference>
<dbReference type="SUPFAM" id="SSF52047">
    <property type="entry name" value="RNI-like"/>
    <property type="match status" value="1"/>
</dbReference>
<evidence type="ECO:0000313" key="3">
    <source>
        <dbReference type="EMBL" id="KAG5260644.1"/>
    </source>
</evidence>
<comment type="caution">
    <text evidence="3">The sequence shown here is derived from an EMBL/GenBank/DDBJ whole genome shotgun (WGS) entry which is preliminary data.</text>
</comment>
<dbReference type="InterPro" id="IPR013087">
    <property type="entry name" value="Znf_C2H2_type"/>
</dbReference>
<accession>A0AAV6FCY9</accession>
<dbReference type="InterPro" id="IPR036047">
    <property type="entry name" value="F-box-like_dom_sf"/>
</dbReference>
<dbReference type="PANTHER" id="PTHR15739:SF4">
    <property type="entry name" value="F-BOX ONLY PROTEIN 41"/>
    <property type="match status" value="1"/>
</dbReference>
<feature type="domain" description="C2H2-type" evidence="2">
    <location>
        <begin position="8"/>
        <end position="29"/>
    </location>
</feature>
<dbReference type="AlphaFoldDB" id="A0AAV6FCY9"/>
<evidence type="ECO:0000259" key="2">
    <source>
        <dbReference type="PROSITE" id="PS00028"/>
    </source>
</evidence>
<dbReference type="Pfam" id="PF12937">
    <property type="entry name" value="F-box-like"/>
    <property type="match status" value="1"/>
</dbReference>
<gene>
    <name evidence="3" type="ORF">AALO_G00294840</name>
</gene>
<evidence type="ECO:0000313" key="4">
    <source>
        <dbReference type="Proteomes" id="UP000823561"/>
    </source>
</evidence>
<name>A0AAV6FCY9_9TELE</name>
<dbReference type="InterPro" id="IPR001810">
    <property type="entry name" value="F-box_dom"/>
</dbReference>
<dbReference type="Gene3D" id="3.80.10.10">
    <property type="entry name" value="Ribonuclease Inhibitor"/>
    <property type="match status" value="1"/>
</dbReference>
<organism evidence="3 4">
    <name type="scientific">Alosa alosa</name>
    <name type="common">allis shad</name>
    <dbReference type="NCBI Taxonomy" id="278164"/>
    <lineage>
        <taxon>Eukaryota</taxon>
        <taxon>Metazoa</taxon>
        <taxon>Chordata</taxon>
        <taxon>Craniata</taxon>
        <taxon>Vertebrata</taxon>
        <taxon>Euteleostomi</taxon>
        <taxon>Actinopterygii</taxon>
        <taxon>Neopterygii</taxon>
        <taxon>Teleostei</taxon>
        <taxon>Clupei</taxon>
        <taxon>Clupeiformes</taxon>
        <taxon>Clupeoidei</taxon>
        <taxon>Clupeidae</taxon>
        <taxon>Alosa</taxon>
    </lineage>
</organism>
<keyword evidence="4" id="KW-1185">Reference proteome</keyword>
<dbReference type="PROSITE" id="PS00028">
    <property type="entry name" value="ZINC_FINGER_C2H2_1"/>
    <property type="match status" value="1"/>
</dbReference>
<dbReference type="EMBL" id="JADWDJ010000024">
    <property type="protein sequence ID" value="KAG5260644.1"/>
    <property type="molecule type" value="Genomic_DNA"/>
</dbReference>
<dbReference type="Proteomes" id="UP000823561">
    <property type="component" value="Chromosome 24"/>
</dbReference>
<dbReference type="PANTHER" id="PTHR15739">
    <property type="entry name" value="ZINC FINGER PROTEIN"/>
    <property type="match status" value="1"/>
</dbReference>
<dbReference type="InterPro" id="IPR032675">
    <property type="entry name" value="LRR_dom_sf"/>
</dbReference>